<proteinExistence type="predicted"/>
<sequence length="224" mass="26442">MNKQSKNKKRLKKLAKESKAKIEKNRMAIEEYCYQQISHLEFLNELEKRSIAKSIARVPKNYARDSESIKDWWNYCQYPANFGGYLPHLNITICIGKLATILKRQNFETCQIASKRFSEIKEEVDVSNIDKKCVYYQNEDLSDVELKDEPIIILKDLNGLCRVIDGNHRATNAVKNNLPYLDAYIVDDAFITDNDCFGTRYDQELYFANKMMYDTYYKRYPDLY</sequence>
<evidence type="ECO:0000313" key="2">
    <source>
        <dbReference type="Proteomes" id="UP000266918"/>
    </source>
</evidence>
<protein>
    <recommendedName>
        <fullName evidence="3">ParB/Sulfiredoxin domain-containing protein</fullName>
    </recommendedName>
</protein>
<dbReference type="EMBL" id="LR134002">
    <property type="protein sequence ID" value="VDY71602.1"/>
    <property type="molecule type" value="Genomic_DNA"/>
</dbReference>
<dbReference type="AlphaFoldDB" id="A0AAJ5TAV5"/>
<evidence type="ECO:0000313" key="1">
    <source>
        <dbReference type="EMBL" id="VDY71602.1"/>
    </source>
</evidence>
<evidence type="ECO:0008006" key="3">
    <source>
        <dbReference type="Google" id="ProtNLM"/>
    </source>
</evidence>
<reference evidence="1 2" key="1">
    <citation type="submission" date="2018-12" db="EMBL/GenBank/DDBJ databases">
        <authorList>
            <consortium name="Pathogen Informatics"/>
        </authorList>
    </citation>
    <scope>NUCLEOTIDE SEQUENCE [LARGE SCALE GENOMIC DNA]</scope>
    <source>
        <strain evidence="2">NCTC 10904</strain>
    </source>
</reference>
<dbReference type="Proteomes" id="UP000266918">
    <property type="component" value="Chromosome"/>
</dbReference>
<gene>
    <name evidence="1" type="ORF">NCTC10904_01166</name>
</gene>
<name>A0AAJ5TAV5_STRSA</name>
<accession>A0AAJ5TAV5</accession>
<dbReference type="RefSeq" id="WP_126435568.1">
    <property type="nucleotide sequence ID" value="NZ_LR134002.1"/>
</dbReference>
<organism evidence="1 2">
    <name type="scientific">Streptococcus sanguinis</name>
    <dbReference type="NCBI Taxonomy" id="1305"/>
    <lineage>
        <taxon>Bacteria</taxon>
        <taxon>Bacillati</taxon>
        <taxon>Bacillota</taxon>
        <taxon>Bacilli</taxon>
        <taxon>Lactobacillales</taxon>
        <taxon>Streptococcaceae</taxon>
        <taxon>Streptococcus</taxon>
    </lineage>
</organism>